<dbReference type="InterPro" id="IPR008979">
    <property type="entry name" value="Galactose-bd-like_sf"/>
</dbReference>
<name>A0A329MRE2_9BACL</name>
<gene>
    <name evidence="5" type="ORF">DQG23_06285</name>
</gene>
<evidence type="ECO:0000259" key="4">
    <source>
        <dbReference type="PROSITE" id="PS51272"/>
    </source>
</evidence>
<dbReference type="Proteomes" id="UP000250369">
    <property type="component" value="Unassembled WGS sequence"/>
</dbReference>
<protein>
    <recommendedName>
        <fullName evidence="4">SLH domain-containing protein</fullName>
    </recommendedName>
</protein>
<dbReference type="GO" id="GO:0005975">
    <property type="term" value="P:carbohydrate metabolic process"/>
    <property type="evidence" value="ECO:0007669"/>
    <property type="project" value="UniProtKB-ARBA"/>
</dbReference>
<evidence type="ECO:0000256" key="1">
    <source>
        <dbReference type="ARBA" id="ARBA00022801"/>
    </source>
</evidence>
<dbReference type="RefSeq" id="WP_113029945.1">
    <property type="nucleotide sequence ID" value="NZ_QMFB01000002.1"/>
</dbReference>
<dbReference type="InterPro" id="IPR032287">
    <property type="entry name" value="DUF4838"/>
</dbReference>
<keyword evidence="6" id="KW-1185">Reference proteome</keyword>
<feature type="signal peptide" evidence="3">
    <location>
        <begin position="1"/>
        <end position="24"/>
    </location>
</feature>
<proteinExistence type="predicted"/>
<dbReference type="InterPro" id="IPR001119">
    <property type="entry name" value="SLH_dom"/>
</dbReference>
<evidence type="ECO:0000256" key="2">
    <source>
        <dbReference type="SAM" id="MobiDB-lite"/>
    </source>
</evidence>
<comment type="caution">
    <text evidence="5">The sequence shown here is derived from an EMBL/GenBank/DDBJ whole genome shotgun (WGS) entry which is preliminary data.</text>
</comment>
<keyword evidence="3" id="KW-0732">Signal</keyword>
<dbReference type="PANTHER" id="PTHR47406:SF2">
    <property type="entry name" value="ALPHA GLUCURONIDASE N-TERMINAL DOMAIN-CONTAINING PROTEIN"/>
    <property type="match status" value="1"/>
</dbReference>
<feature type="compositionally biased region" description="Low complexity" evidence="2">
    <location>
        <begin position="439"/>
        <end position="454"/>
    </location>
</feature>
<feature type="chain" id="PRO_5038663551" description="SLH domain-containing protein" evidence="3">
    <location>
        <begin position="25"/>
        <end position="1877"/>
    </location>
</feature>
<dbReference type="PROSITE" id="PS51272">
    <property type="entry name" value="SLH"/>
    <property type="match status" value="3"/>
</dbReference>
<feature type="compositionally biased region" description="Low complexity" evidence="2">
    <location>
        <begin position="464"/>
        <end position="510"/>
    </location>
</feature>
<dbReference type="PANTHER" id="PTHR47406">
    <property type="entry name" value="COAGULATION FACTOR 5/8 TYPE, C-TERMINAL"/>
    <property type="match status" value="1"/>
</dbReference>
<dbReference type="OrthoDB" id="1099022at2"/>
<dbReference type="Gene3D" id="2.60.120.260">
    <property type="entry name" value="Galactose-binding domain-like"/>
    <property type="match status" value="3"/>
</dbReference>
<evidence type="ECO:0000313" key="5">
    <source>
        <dbReference type="EMBL" id="RAV22539.1"/>
    </source>
</evidence>
<dbReference type="GO" id="GO:0016787">
    <property type="term" value="F:hydrolase activity"/>
    <property type="evidence" value="ECO:0007669"/>
    <property type="project" value="UniProtKB-KW"/>
</dbReference>
<evidence type="ECO:0000313" key="6">
    <source>
        <dbReference type="Proteomes" id="UP000250369"/>
    </source>
</evidence>
<dbReference type="SUPFAM" id="SSF55545">
    <property type="entry name" value="beta-N-acetylhexosaminidase-like domain"/>
    <property type="match status" value="1"/>
</dbReference>
<reference evidence="5 6" key="1">
    <citation type="journal article" date="2009" name="Int. J. Syst. Evol. Microbiol.">
        <title>Paenibacillus contaminans sp. nov., isolated from a contaminated laboratory plate.</title>
        <authorList>
            <person name="Chou J.H."/>
            <person name="Lee J.H."/>
            <person name="Lin M.C."/>
            <person name="Chang P.S."/>
            <person name="Arun A.B."/>
            <person name="Young C.C."/>
            <person name="Chen W.M."/>
        </authorList>
    </citation>
    <scope>NUCLEOTIDE SEQUENCE [LARGE SCALE GENOMIC DNA]</scope>
    <source>
        <strain evidence="5 6">CKOBP-6</strain>
    </source>
</reference>
<feature type="region of interest" description="Disordered" evidence="2">
    <location>
        <begin position="834"/>
        <end position="859"/>
    </location>
</feature>
<dbReference type="SUPFAM" id="SSF49785">
    <property type="entry name" value="Galactose-binding domain-like"/>
    <property type="match status" value="1"/>
</dbReference>
<evidence type="ECO:0000256" key="3">
    <source>
        <dbReference type="SAM" id="SignalP"/>
    </source>
</evidence>
<dbReference type="EMBL" id="QMFB01000002">
    <property type="protein sequence ID" value="RAV22539.1"/>
    <property type="molecule type" value="Genomic_DNA"/>
</dbReference>
<dbReference type="Pfam" id="PF00395">
    <property type="entry name" value="SLH"/>
    <property type="match status" value="3"/>
</dbReference>
<feature type="domain" description="SLH" evidence="4">
    <location>
        <begin position="94"/>
        <end position="157"/>
    </location>
</feature>
<feature type="domain" description="SLH" evidence="4">
    <location>
        <begin position="159"/>
        <end position="219"/>
    </location>
</feature>
<feature type="domain" description="SLH" evidence="4">
    <location>
        <begin position="35"/>
        <end position="93"/>
    </location>
</feature>
<dbReference type="Pfam" id="PF16126">
    <property type="entry name" value="DUF4838"/>
    <property type="match status" value="1"/>
</dbReference>
<sequence>MSRRLKRVLSIVMSVCVIVTTVFQAGSAAYAGTAGVDSRLSDLTGHWSESVMKKWIGLQLVDGYEDGMYGPDTLATRAEFVAFLDRVFHFAEKPEHPFQDVTADSWFAGSVAGAYAAGVVQGVDADRFEPNRYITREDAAVIVARAFQIAASGREEDGFSDADQIAGYAAEAVAALRSGSFIEGREGGAFVPKGNITRAEVVQLLDNVAGTMVRESGTMTGDVSGNLVVSASGVQLHNLVVPGNLFITQGVGEGDVTLDGVTVKGHTYVWGGGENSIYIRNSSLEGKLFVHKRNSKIRIVASGSTQIPQTEMLSGGTLEEEGLSGAGGGFTDIEVNMQGEAQGASVTLNGTFGQIRNRTQGAGFKLGPNAAVRTMIFDAAANVTGEGEIELAVFNATGAVLSKRPKKASFAKHTSATIESRAVTDADELTTPDQASGQTESGSTPTSTPTTTPASPTPTPTITPAPTSTTTPEPTATPTSTMTPEPTSTPASPTPTATTSPAPTPTSAPEDLAIVENGSPAASVIVSAVADDLTKKAARKLIEYVKKSTGAELALVVDDSTSDKITAENGVVHFEFYIEPATIPAAADFSVTPIVNGAAAAAAIPSSLSWDAATKTATLTVPAVAAAAVQQSVSYRVAYQNGASLESVDVMIGADAQAALNLNSSFEIGYAGEEDAKPWRYWYNSRTSSTVMLRSGEQAKSGSHSLKASGIDLAWLNQDIALTRHGDFEFTGYYYAPPGTQTDGKVRLYVYALDANGNLFPDGNGYYSGIFKSEFTDAAESGGAWKPLLLEGNLPEEINGKPVSRVQIGLEMMDFAPGEIVYIDDARFVQQNDMEGDERSPVAGSLPSTGAGFANGSASGPQTQIYVGKEWLTEQEQSELLQGLAGEGFVIHRNDNRITIAGPTPLGTEFGVSDFLERYVGVRWLMPGEDWEDVPQHAGLYVPGGDQVRDEPVFYSRTFDGYISNTPVREEWRKNARLGDRPEINHNMTDLFPPSKYKDTHPEFYTAGANLDDPHNPINGWQPCFTAPGIVDEAVRNIKAYFAAHPEASSYSLSMNDTANFCEAKPSHPDYPNKLNSIGMVDMSNIYFNWVNQVAAGVFAEYPDKKFGTIAYFNLYDPPTGLQIDPRVVVYITDDRMTWSDPDMRDEGQQLTEDWVATGATIAFYEYLYGGIYMVPRTYFQNMSDVYKFAAESGVKAFYSEFVINFAEGPKPWLAGRLQWNPNQDADALLDEWYERAVGASAAPDLRAYYEIWERFWEQDIFQSDWYGRWKASQPRTNYLPLFDDTYLSAVSKDDIEESRRLLESVVAKAQTQVQKKRANDLLLMFEYYEASTLSYPRNTAVPEPGNETEALALIDAVVEQMTLADKRLELIKQFSVDPVKQHSWGPIAYGNTFGGFGRVWSGVTSEETDAIVAWLKREGAGGSAHLRLEDLAEHATLADIRNKARLMLTLADGNPTGPNIIQNPGFEEELNDWDVYFGNTIAEVTYDAFSGGKALRVNVSSREQNVTLQPGKTYVLKFFGKIADSAGKKNLIGINYWDVPGVGLAGDYVTVNSTEYEQYVIHTVVPAQYSHATIVIYNDLGTGWVYVDDFELRELGSPQGETAVTSVSAVNGTVHAVLSDIPSVAPAAADFNVRLIVNGIATVDVQPSAVTWNADTKTASLTVPSIPSAAAEQTFAYRISYKNQAPTDSAGIIVAADSGAPVNTNPSFEEGYGAGELAYPWVYTAEPQAPGSVMERSGERHRTGSYSLKAVGMNLAWPHITVGLSQNGRYEFTAYILTPEQSQTNGTVKLYLYSKDANGNLIPDGNGYYSGIFSSEVVSASTSGGTWKQIKWTGDIPEAYNGTPVRNLEIGLELIGFASGEVVYIDDVQLVKVNEN</sequence>
<feature type="region of interest" description="Disordered" evidence="2">
    <location>
        <begin position="403"/>
        <end position="511"/>
    </location>
</feature>
<keyword evidence="1" id="KW-0378">Hydrolase</keyword>
<dbReference type="InterPro" id="IPR029018">
    <property type="entry name" value="Hex-like_dom2"/>
</dbReference>
<accession>A0A329MRE2</accession>
<organism evidence="5 6">
    <name type="scientific">Paenibacillus contaminans</name>
    <dbReference type="NCBI Taxonomy" id="450362"/>
    <lineage>
        <taxon>Bacteria</taxon>
        <taxon>Bacillati</taxon>
        <taxon>Bacillota</taxon>
        <taxon>Bacilli</taxon>
        <taxon>Bacillales</taxon>
        <taxon>Paenibacillaceae</taxon>
        <taxon>Paenibacillus</taxon>
    </lineage>
</organism>